<organism evidence="1 2">
    <name type="scientific">Sorghum bicolor</name>
    <name type="common">Sorghum</name>
    <name type="synonym">Sorghum vulgare</name>
    <dbReference type="NCBI Taxonomy" id="4558"/>
    <lineage>
        <taxon>Eukaryota</taxon>
        <taxon>Viridiplantae</taxon>
        <taxon>Streptophyta</taxon>
        <taxon>Embryophyta</taxon>
        <taxon>Tracheophyta</taxon>
        <taxon>Spermatophyta</taxon>
        <taxon>Magnoliopsida</taxon>
        <taxon>Liliopsida</taxon>
        <taxon>Poales</taxon>
        <taxon>Poaceae</taxon>
        <taxon>PACMAD clade</taxon>
        <taxon>Panicoideae</taxon>
        <taxon>Andropogonodae</taxon>
        <taxon>Andropogoneae</taxon>
        <taxon>Sorghinae</taxon>
        <taxon>Sorghum</taxon>
    </lineage>
</organism>
<evidence type="ECO:0000313" key="2">
    <source>
        <dbReference type="Proteomes" id="UP000000768"/>
    </source>
</evidence>
<dbReference type="Proteomes" id="UP000000768">
    <property type="component" value="Chromosome 8"/>
</dbReference>
<keyword evidence="2" id="KW-1185">Reference proteome</keyword>
<gene>
    <name evidence="1" type="ORF">SORBI_3008G081100</name>
</gene>
<sequence>MRRADPSFPHEILLPGRSSIGRTKVAVQVDERSHRERVIEVRTLIYCFAMGLLHRRHGFVPVAATFSHGFSLVAGGLCLRSAAAWEVLPALSMAGWKRRPQPVGRRSSMSGKV</sequence>
<proteinExistence type="predicted"/>
<dbReference type="EMBL" id="CM000767">
    <property type="protein sequence ID" value="KXG23303.1"/>
    <property type="molecule type" value="Genomic_DNA"/>
</dbReference>
<dbReference type="InParanoid" id="A0A1B6PCB6"/>
<protein>
    <submittedName>
        <fullName evidence="1">Uncharacterized protein</fullName>
    </submittedName>
</protein>
<reference evidence="1 2" key="1">
    <citation type="journal article" date="2009" name="Nature">
        <title>The Sorghum bicolor genome and the diversification of grasses.</title>
        <authorList>
            <person name="Paterson A.H."/>
            <person name="Bowers J.E."/>
            <person name="Bruggmann R."/>
            <person name="Dubchak I."/>
            <person name="Grimwood J."/>
            <person name="Gundlach H."/>
            <person name="Haberer G."/>
            <person name="Hellsten U."/>
            <person name="Mitros T."/>
            <person name="Poliakov A."/>
            <person name="Schmutz J."/>
            <person name="Spannagl M."/>
            <person name="Tang H."/>
            <person name="Wang X."/>
            <person name="Wicker T."/>
            <person name="Bharti A.K."/>
            <person name="Chapman J."/>
            <person name="Feltus F.A."/>
            <person name="Gowik U."/>
            <person name="Grigoriev I.V."/>
            <person name="Lyons E."/>
            <person name="Maher C.A."/>
            <person name="Martis M."/>
            <person name="Narechania A."/>
            <person name="Otillar R.P."/>
            <person name="Penning B.W."/>
            <person name="Salamov A.A."/>
            <person name="Wang Y."/>
            <person name="Zhang L."/>
            <person name="Carpita N.C."/>
            <person name="Freeling M."/>
            <person name="Gingle A.R."/>
            <person name="Hash C.T."/>
            <person name="Keller B."/>
            <person name="Klein P."/>
            <person name="Kresovich S."/>
            <person name="McCann M.C."/>
            <person name="Ming R."/>
            <person name="Peterson D.G."/>
            <person name="Mehboob-ur-Rahman"/>
            <person name="Ware D."/>
            <person name="Westhoff P."/>
            <person name="Mayer K.F."/>
            <person name="Messing J."/>
            <person name="Rokhsar D.S."/>
        </authorList>
    </citation>
    <scope>NUCLEOTIDE SEQUENCE [LARGE SCALE GENOMIC DNA]</scope>
    <source>
        <strain evidence="2">cv. BTx623</strain>
    </source>
</reference>
<name>A0A1B6PCB6_SORBI</name>
<reference evidence="2" key="2">
    <citation type="journal article" date="2018" name="Plant J.">
        <title>The Sorghum bicolor reference genome: improved assembly, gene annotations, a transcriptome atlas, and signatures of genome organization.</title>
        <authorList>
            <person name="McCormick R.F."/>
            <person name="Truong S.K."/>
            <person name="Sreedasyam A."/>
            <person name="Jenkins J."/>
            <person name="Shu S."/>
            <person name="Sims D."/>
            <person name="Kennedy M."/>
            <person name="Amirebrahimi M."/>
            <person name="Weers B.D."/>
            <person name="McKinley B."/>
            <person name="Mattison A."/>
            <person name="Morishige D.T."/>
            <person name="Grimwood J."/>
            <person name="Schmutz J."/>
            <person name="Mullet J.E."/>
        </authorList>
    </citation>
    <scope>NUCLEOTIDE SEQUENCE [LARGE SCALE GENOMIC DNA]</scope>
    <source>
        <strain evidence="2">cv. BTx623</strain>
    </source>
</reference>
<dbReference type="Gramene" id="KXG23303">
    <property type="protein sequence ID" value="KXG23303"/>
    <property type="gene ID" value="SORBI_3008G081100"/>
</dbReference>
<accession>A0A1B6PCB6</accession>
<dbReference type="AlphaFoldDB" id="A0A1B6PCB6"/>
<evidence type="ECO:0000313" key="1">
    <source>
        <dbReference type="EMBL" id="KXG23303.1"/>
    </source>
</evidence>